<evidence type="ECO:0000313" key="4">
    <source>
        <dbReference type="Proteomes" id="UP001228049"/>
    </source>
</evidence>
<dbReference type="Gene3D" id="1.10.150.50">
    <property type="entry name" value="Transcription Factor, Ets-1"/>
    <property type="match status" value="1"/>
</dbReference>
<gene>
    <name evidence="3" type="ORF">KUDE01_018953</name>
</gene>
<sequence length="217" mass="24623">MSQSSTEEPPELNMWTKEDVHQWLMNVVKVPQSCADLFLEHEINGEALNEIEKSYILKLEIPHGPAVKISHYLERLKKGSQHQPQFQSEAENWTKEKVAQWIVGHGKATENSRVNATIQNQIVLKGQNKQAGKNLPMRKTTEVKCQKPAPLIKDNLDGLSTSDFNNFKFHLNHYTDPECTAIPLCKLEGKDTSDIATVVTSHYGPDKALRETKLRIL</sequence>
<dbReference type="InterPro" id="IPR011029">
    <property type="entry name" value="DEATH-like_dom_sf"/>
</dbReference>
<dbReference type="Pfam" id="PF02758">
    <property type="entry name" value="PYRIN"/>
    <property type="match status" value="1"/>
</dbReference>
<dbReference type="SUPFAM" id="SSF47986">
    <property type="entry name" value="DEATH domain"/>
    <property type="match status" value="1"/>
</dbReference>
<dbReference type="Pfam" id="PF00536">
    <property type="entry name" value="SAM_1"/>
    <property type="match status" value="1"/>
</dbReference>
<dbReference type="InterPro" id="IPR001660">
    <property type="entry name" value="SAM"/>
</dbReference>
<protein>
    <submittedName>
        <fullName evidence="3">Sterile alpha motif domain containing protein 9</fullName>
    </submittedName>
</protein>
<dbReference type="EMBL" id="JASDAP010000011">
    <property type="protein sequence ID" value="KAK1893489.1"/>
    <property type="molecule type" value="Genomic_DNA"/>
</dbReference>
<feature type="domain" description="Pyrin" evidence="2">
    <location>
        <begin position="154"/>
        <end position="210"/>
    </location>
</feature>
<evidence type="ECO:0000259" key="2">
    <source>
        <dbReference type="Pfam" id="PF02758"/>
    </source>
</evidence>
<dbReference type="PANTHER" id="PTHR16155">
    <property type="entry name" value="DED DOMAIN-CONTAINING PROTEIN"/>
    <property type="match status" value="1"/>
</dbReference>
<dbReference type="InterPro" id="IPR004020">
    <property type="entry name" value="DAPIN"/>
</dbReference>
<comment type="caution">
    <text evidence="3">The sequence shown here is derived from an EMBL/GenBank/DDBJ whole genome shotgun (WGS) entry which is preliminary data.</text>
</comment>
<dbReference type="GO" id="GO:0005737">
    <property type="term" value="C:cytoplasm"/>
    <property type="evidence" value="ECO:0007669"/>
    <property type="project" value="TreeGrafter"/>
</dbReference>
<feature type="domain" description="SAM" evidence="1">
    <location>
        <begin position="14"/>
        <end position="77"/>
    </location>
</feature>
<dbReference type="PANTHER" id="PTHR16155:SF18">
    <property type="entry name" value="STERILE ALPHA MOTIF DOMAIN-CONTAINING PROTEIN 9-LIKE"/>
    <property type="match status" value="1"/>
</dbReference>
<accession>A0AAD9C4Z6</accession>
<organism evidence="3 4">
    <name type="scientific">Dissostichus eleginoides</name>
    <name type="common">Patagonian toothfish</name>
    <name type="synonym">Dissostichus amissus</name>
    <dbReference type="NCBI Taxonomy" id="100907"/>
    <lineage>
        <taxon>Eukaryota</taxon>
        <taxon>Metazoa</taxon>
        <taxon>Chordata</taxon>
        <taxon>Craniata</taxon>
        <taxon>Vertebrata</taxon>
        <taxon>Euteleostomi</taxon>
        <taxon>Actinopterygii</taxon>
        <taxon>Neopterygii</taxon>
        <taxon>Teleostei</taxon>
        <taxon>Neoteleostei</taxon>
        <taxon>Acanthomorphata</taxon>
        <taxon>Eupercaria</taxon>
        <taxon>Perciformes</taxon>
        <taxon>Notothenioidei</taxon>
        <taxon>Nototheniidae</taxon>
        <taxon>Dissostichus</taxon>
    </lineage>
</organism>
<reference evidence="3" key="1">
    <citation type="submission" date="2023-04" db="EMBL/GenBank/DDBJ databases">
        <title>Chromosome-level genome of Chaenocephalus aceratus.</title>
        <authorList>
            <person name="Park H."/>
        </authorList>
    </citation>
    <scope>NUCLEOTIDE SEQUENCE</scope>
    <source>
        <strain evidence="3">DE</strain>
        <tissue evidence="3">Muscle</tissue>
    </source>
</reference>
<keyword evidence="4" id="KW-1185">Reference proteome</keyword>
<dbReference type="AlphaFoldDB" id="A0AAD9C4Z6"/>
<dbReference type="SUPFAM" id="SSF47769">
    <property type="entry name" value="SAM/Pointed domain"/>
    <property type="match status" value="1"/>
</dbReference>
<proteinExistence type="predicted"/>
<dbReference type="Gene3D" id="1.10.533.10">
    <property type="entry name" value="Death Domain, Fas"/>
    <property type="match status" value="1"/>
</dbReference>
<evidence type="ECO:0000259" key="1">
    <source>
        <dbReference type="Pfam" id="PF00536"/>
    </source>
</evidence>
<dbReference type="InterPro" id="IPR013761">
    <property type="entry name" value="SAM/pointed_sf"/>
</dbReference>
<name>A0AAD9C4Z6_DISEL</name>
<dbReference type="Proteomes" id="UP001228049">
    <property type="component" value="Unassembled WGS sequence"/>
</dbReference>
<evidence type="ECO:0000313" key="3">
    <source>
        <dbReference type="EMBL" id="KAK1893489.1"/>
    </source>
</evidence>